<evidence type="ECO:0000256" key="1">
    <source>
        <dbReference type="SAM" id="MobiDB-lite"/>
    </source>
</evidence>
<dbReference type="AlphaFoldDB" id="A0A5J9VQS7"/>
<dbReference type="SUPFAM" id="SSF81383">
    <property type="entry name" value="F-box domain"/>
    <property type="match status" value="1"/>
</dbReference>
<dbReference type="Proteomes" id="UP000324897">
    <property type="component" value="Chromosome 4"/>
</dbReference>
<sequence>MQEQLKTVCFDNILGEMVRLWLKWPSMVAFDKHSLSCLIAMESRPRRRLSSWPPRRARRREDQGADGDGVDRISGLPDDLLLLVLSRFHSAREAARTSVLSRRWSDLWRHLPELYFHNVLPNALVTTLTKVAVPKLSILHMDVRGGSISSDTIASLLHTAARLDPVKLTFTVWVDENDLSGTIELPGFVRATNISLSIGIHMTVTLPAHGCEFPMLERLSIAFCRIDTGALILRCPHLRVLRIYGCQSYDTLMVHSNTIEELDVTHFGGCVDIVAPELKDFRLYATMHKDFSMSLSAPMVQDQWWRCRLHEEHLNLGIHGSWCLSLLELMMTKKNGDIVICLNIRRPMTDSVLHSRNLQEMFQFPNFSILELCLDTSGHVYGAVVLKLLRICNGIRRLKLETNQNVGNNDEVCTPNCPCDEPQNWRTQNIFLFGLEEVEIQNFKGCGHELDFLKVMFRCASLTKVIVKLESKVSPNSKGCKETYKLFKANPAVECKVYQKRGKEVIYA</sequence>
<organism evidence="3 4">
    <name type="scientific">Eragrostis curvula</name>
    <name type="common">weeping love grass</name>
    <dbReference type="NCBI Taxonomy" id="38414"/>
    <lineage>
        <taxon>Eukaryota</taxon>
        <taxon>Viridiplantae</taxon>
        <taxon>Streptophyta</taxon>
        <taxon>Embryophyta</taxon>
        <taxon>Tracheophyta</taxon>
        <taxon>Spermatophyta</taxon>
        <taxon>Magnoliopsida</taxon>
        <taxon>Liliopsida</taxon>
        <taxon>Poales</taxon>
        <taxon>Poaceae</taxon>
        <taxon>PACMAD clade</taxon>
        <taxon>Chloridoideae</taxon>
        <taxon>Eragrostideae</taxon>
        <taxon>Eragrostidinae</taxon>
        <taxon>Eragrostis</taxon>
    </lineage>
</organism>
<evidence type="ECO:0000313" key="4">
    <source>
        <dbReference type="Proteomes" id="UP000324897"/>
    </source>
</evidence>
<comment type="caution">
    <text evidence="3">The sequence shown here is derived from an EMBL/GenBank/DDBJ whole genome shotgun (WGS) entry which is preliminary data.</text>
</comment>
<feature type="region of interest" description="Disordered" evidence="1">
    <location>
        <begin position="50"/>
        <end position="70"/>
    </location>
</feature>
<keyword evidence="4" id="KW-1185">Reference proteome</keyword>
<gene>
    <name evidence="3" type="ORF">EJB05_11218</name>
</gene>
<dbReference type="InterPro" id="IPR032675">
    <property type="entry name" value="LRR_dom_sf"/>
</dbReference>
<dbReference type="InterPro" id="IPR001810">
    <property type="entry name" value="F-box_dom"/>
</dbReference>
<dbReference type="Gramene" id="TVU37876">
    <property type="protein sequence ID" value="TVU37876"/>
    <property type="gene ID" value="EJB05_11218"/>
</dbReference>
<dbReference type="EMBL" id="RWGY01000007">
    <property type="protein sequence ID" value="TVU37876.1"/>
    <property type="molecule type" value="Genomic_DNA"/>
</dbReference>
<dbReference type="PANTHER" id="PTHR34709">
    <property type="entry name" value="OS10G0396666 PROTEIN"/>
    <property type="match status" value="1"/>
</dbReference>
<evidence type="ECO:0000313" key="3">
    <source>
        <dbReference type="EMBL" id="TVU37876.1"/>
    </source>
</evidence>
<evidence type="ECO:0000259" key="2">
    <source>
        <dbReference type="Pfam" id="PF00646"/>
    </source>
</evidence>
<accession>A0A5J9VQS7</accession>
<dbReference type="PANTHER" id="PTHR34709:SF44">
    <property type="entry name" value="FBD DOMAIN-CONTAINING PROTEIN"/>
    <property type="match status" value="1"/>
</dbReference>
<reference evidence="3 4" key="1">
    <citation type="journal article" date="2019" name="Sci. Rep.">
        <title>A high-quality genome of Eragrostis curvula grass provides insights into Poaceae evolution and supports new strategies to enhance forage quality.</title>
        <authorList>
            <person name="Carballo J."/>
            <person name="Santos B.A.C.M."/>
            <person name="Zappacosta D."/>
            <person name="Garbus I."/>
            <person name="Selva J.P."/>
            <person name="Gallo C.A."/>
            <person name="Diaz A."/>
            <person name="Albertini E."/>
            <person name="Caccamo M."/>
            <person name="Echenique V."/>
        </authorList>
    </citation>
    <scope>NUCLEOTIDE SEQUENCE [LARGE SCALE GENOMIC DNA]</scope>
    <source>
        <strain evidence="4">cv. Victoria</strain>
        <tissue evidence="3">Leaf</tissue>
    </source>
</reference>
<protein>
    <recommendedName>
        <fullName evidence="2">F-box domain-containing protein</fullName>
    </recommendedName>
</protein>
<feature type="domain" description="F-box" evidence="2">
    <location>
        <begin position="73"/>
        <end position="112"/>
    </location>
</feature>
<dbReference type="InterPro" id="IPR055312">
    <property type="entry name" value="FBL15-like"/>
</dbReference>
<name>A0A5J9VQS7_9POAL</name>
<dbReference type="InterPro" id="IPR036047">
    <property type="entry name" value="F-box-like_dom_sf"/>
</dbReference>
<proteinExistence type="predicted"/>
<dbReference type="Pfam" id="PF00646">
    <property type="entry name" value="F-box"/>
    <property type="match status" value="1"/>
</dbReference>
<dbReference type="Gene3D" id="3.80.10.10">
    <property type="entry name" value="Ribonuclease Inhibitor"/>
    <property type="match status" value="1"/>
</dbReference>
<dbReference type="OrthoDB" id="671901at2759"/>